<dbReference type="GO" id="GO:0045892">
    <property type="term" value="P:negative regulation of DNA-templated transcription"/>
    <property type="evidence" value="ECO:0007669"/>
    <property type="project" value="TreeGrafter"/>
</dbReference>
<protein>
    <submittedName>
        <fullName evidence="6">DNA-binding IclR family transcriptional regulator</fullName>
    </submittedName>
</protein>
<name>A0A7W7ISK5_9CAUL</name>
<dbReference type="Pfam" id="PF01614">
    <property type="entry name" value="IclR_C"/>
    <property type="match status" value="1"/>
</dbReference>
<evidence type="ECO:0000313" key="7">
    <source>
        <dbReference type="Proteomes" id="UP000539957"/>
    </source>
</evidence>
<dbReference type="Gene3D" id="3.30.450.40">
    <property type="match status" value="1"/>
</dbReference>
<dbReference type="InterPro" id="IPR029016">
    <property type="entry name" value="GAF-like_dom_sf"/>
</dbReference>
<feature type="domain" description="HTH iclR-type" evidence="4">
    <location>
        <begin position="34"/>
        <end position="96"/>
    </location>
</feature>
<dbReference type="SUPFAM" id="SSF55781">
    <property type="entry name" value="GAF domain-like"/>
    <property type="match status" value="1"/>
</dbReference>
<accession>A0A7W7ISK5</accession>
<organism evidence="6 7">
    <name type="scientific">Brevundimonas bullata</name>
    <dbReference type="NCBI Taxonomy" id="13160"/>
    <lineage>
        <taxon>Bacteria</taxon>
        <taxon>Pseudomonadati</taxon>
        <taxon>Pseudomonadota</taxon>
        <taxon>Alphaproteobacteria</taxon>
        <taxon>Caulobacterales</taxon>
        <taxon>Caulobacteraceae</taxon>
        <taxon>Brevundimonas</taxon>
    </lineage>
</organism>
<keyword evidence="2 6" id="KW-0238">DNA-binding</keyword>
<dbReference type="RefSeq" id="WP_184273636.1">
    <property type="nucleotide sequence ID" value="NZ_JACHKY010000008.1"/>
</dbReference>
<evidence type="ECO:0000256" key="3">
    <source>
        <dbReference type="ARBA" id="ARBA00023163"/>
    </source>
</evidence>
<dbReference type="SUPFAM" id="SSF46785">
    <property type="entry name" value="Winged helix' DNA-binding domain"/>
    <property type="match status" value="1"/>
</dbReference>
<dbReference type="GO" id="GO:0003700">
    <property type="term" value="F:DNA-binding transcription factor activity"/>
    <property type="evidence" value="ECO:0007669"/>
    <property type="project" value="TreeGrafter"/>
</dbReference>
<dbReference type="InterPro" id="IPR005471">
    <property type="entry name" value="Tscrpt_reg_IclR_N"/>
</dbReference>
<dbReference type="SMART" id="SM00346">
    <property type="entry name" value="HTH_ICLR"/>
    <property type="match status" value="1"/>
</dbReference>
<dbReference type="AlphaFoldDB" id="A0A7W7ISK5"/>
<keyword evidence="1" id="KW-0805">Transcription regulation</keyword>
<comment type="caution">
    <text evidence="6">The sequence shown here is derived from an EMBL/GenBank/DDBJ whole genome shotgun (WGS) entry which is preliminary data.</text>
</comment>
<dbReference type="PROSITE" id="PS51077">
    <property type="entry name" value="HTH_ICLR"/>
    <property type="match status" value="1"/>
</dbReference>
<dbReference type="GO" id="GO:0003677">
    <property type="term" value="F:DNA binding"/>
    <property type="evidence" value="ECO:0007669"/>
    <property type="project" value="UniProtKB-KW"/>
</dbReference>
<reference evidence="6 7" key="1">
    <citation type="submission" date="2020-08" db="EMBL/GenBank/DDBJ databases">
        <title>Functional genomics of gut bacteria from endangered species of beetles.</title>
        <authorList>
            <person name="Carlos-Shanley C."/>
        </authorList>
    </citation>
    <scope>NUCLEOTIDE SEQUENCE [LARGE SCALE GENOMIC DNA]</scope>
    <source>
        <strain evidence="6 7">S00123</strain>
    </source>
</reference>
<dbReference type="Pfam" id="PF09339">
    <property type="entry name" value="HTH_IclR"/>
    <property type="match status" value="1"/>
</dbReference>
<dbReference type="PANTHER" id="PTHR30136">
    <property type="entry name" value="HELIX-TURN-HELIX TRANSCRIPTIONAL REGULATOR, ICLR FAMILY"/>
    <property type="match status" value="1"/>
</dbReference>
<dbReference type="InterPro" id="IPR036388">
    <property type="entry name" value="WH-like_DNA-bd_sf"/>
</dbReference>
<dbReference type="Gene3D" id="1.10.10.10">
    <property type="entry name" value="Winged helix-like DNA-binding domain superfamily/Winged helix DNA-binding domain"/>
    <property type="match status" value="1"/>
</dbReference>
<dbReference type="EMBL" id="JACHKY010000008">
    <property type="protein sequence ID" value="MBB4799764.1"/>
    <property type="molecule type" value="Genomic_DNA"/>
</dbReference>
<dbReference type="InterPro" id="IPR050707">
    <property type="entry name" value="HTH_MetabolicPath_Reg"/>
</dbReference>
<keyword evidence="3" id="KW-0804">Transcription</keyword>
<evidence type="ECO:0000259" key="4">
    <source>
        <dbReference type="PROSITE" id="PS51077"/>
    </source>
</evidence>
<sequence>MAESTTARALDADDEVETNLTGEAADANERMVLVKPVSNAIRILKYLVEAGGPTRSVTISRALGINASTCFNILRTLVVEEIVEFDPVAKTYTVGMGLTALVGELLTEGQRVAAAAPLMAEIAARFNITVTLWKRLGVDKIVLVKSVASPADVRIEMAEGQRLPILMAATGRAMAPYLGWTLKALKASFKSLRWQAPLTFEEYWAQVEAAQARGWAVDRGYFTRGVQTVAAPVFDRAGEVTFTIVGVMLSEQYEDAALGEIGEALRDVSHRLTRALT</sequence>
<evidence type="ECO:0000256" key="1">
    <source>
        <dbReference type="ARBA" id="ARBA00023015"/>
    </source>
</evidence>
<gene>
    <name evidence="6" type="ORF">HNP32_003525</name>
</gene>
<dbReference type="Proteomes" id="UP000539957">
    <property type="component" value="Unassembled WGS sequence"/>
</dbReference>
<dbReference type="InterPro" id="IPR036390">
    <property type="entry name" value="WH_DNA-bd_sf"/>
</dbReference>
<evidence type="ECO:0000259" key="5">
    <source>
        <dbReference type="PROSITE" id="PS51078"/>
    </source>
</evidence>
<proteinExistence type="predicted"/>
<feature type="domain" description="IclR-ED" evidence="5">
    <location>
        <begin position="97"/>
        <end position="277"/>
    </location>
</feature>
<dbReference type="InterPro" id="IPR014757">
    <property type="entry name" value="Tscrpt_reg_IclR_C"/>
</dbReference>
<dbReference type="PANTHER" id="PTHR30136:SF24">
    <property type="entry name" value="HTH-TYPE TRANSCRIPTIONAL REPRESSOR ALLR"/>
    <property type="match status" value="1"/>
</dbReference>
<evidence type="ECO:0000256" key="2">
    <source>
        <dbReference type="ARBA" id="ARBA00023125"/>
    </source>
</evidence>
<dbReference type="PROSITE" id="PS51078">
    <property type="entry name" value="ICLR_ED"/>
    <property type="match status" value="1"/>
</dbReference>
<evidence type="ECO:0000313" key="6">
    <source>
        <dbReference type="EMBL" id="MBB4799764.1"/>
    </source>
</evidence>
<keyword evidence="7" id="KW-1185">Reference proteome</keyword>